<feature type="transmembrane region" description="Helical" evidence="2">
    <location>
        <begin position="221"/>
        <end position="248"/>
    </location>
</feature>
<dbReference type="Proteomes" id="UP000072874">
    <property type="component" value="Chromosome 1"/>
</dbReference>
<dbReference type="NCBIfam" id="TIGR01597">
    <property type="entry name" value="PYST-B"/>
    <property type="match status" value="1"/>
</dbReference>
<evidence type="ECO:0000313" key="4">
    <source>
        <dbReference type="EMBL" id="CDU15973.1"/>
    </source>
</evidence>
<name>A0A077XZC6_PLAYE</name>
<dbReference type="GeneID" id="34859549"/>
<dbReference type="Pfam" id="PF09592">
    <property type="entry name" value="DUF2031"/>
    <property type="match status" value="1"/>
</dbReference>
<keyword evidence="2" id="KW-0472">Membrane</keyword>
<evidence type="ECO:0000256" key="2">
    <source>
        <dbReference type="SAM" id="Phobius"/>
    </source>
</evidence>
<evidence type="ECO:0000256" key="3">
    <source>
        <dbReference type="SAM" id="SignalP"/>
    </source>
</evidence>
<dbReference type="VEuPathDB" id="PlasmoDB:PY06349"/>
<reference evidence="6 7" key="1">
    <citation type="journal article" date="2014" name="BMC Biol.">
        <title>A comprehensive evaluation of rodent malaria parasite genomes and gene expression.</title>
        <authorList>
            <person name="Otto T.D."/>
            <person name="Bohme U."/>
            <person name="Jackson A.P."/>
            <person name="Hunt M."/>
            <person name="Franke-Fayard B."/>
            <person name="Hoeijmakers W.A."/>
            <person name="Religa A.A."/>
            <person name="Robertson L."/>
            <person name="Sanders M."/>
            <person name="Ogun S.A."/>
            <person name="Cunningham D."/>
            <person name="Erhart A."/>
            <person name="Billker O."/>
            <person name="Khan S.M."/>
            <person name="Stunnenberg H.G."/>
            <person name="Langhorne J."/>
            <person name="Holder A.A."/>
            <person name="Waters A.P."/>
            <person name="Newbold C.I."/>
            <person name="Pain A."/>
            <person name="Berriman M."/>
            <person name="Janse C.J."/>
        </authorList>
    </citation>
    <scope>NUCLEOTIDE SEQUENCE [LARGE SCALE GENOMIC DNA]</scope>
    <source>
        <strain evidence="5 6">17X</strain>
        <strain evidence="4 7">YM</strain>
    </source>
</reference>
<dbReference type="EMBL" id="LK934629">
    <property type="protein sequence ID" value="CDU15973.1"/>
    <property type="molecule type" value="Genomic_DNA"/>
</dbReference>
<keyword evidence="1" id="KW-0175">Coiled coil</keyword>
<sequence length="274" mass="32324">MFFFQLLFVLLNIPKIRGLYFVNEGSIFLKNNITNFRNNRILVDADNQFDLNEFYQSILSVADQFDECNCNDKEIQYIRTIIDSQLKNHKANNTLPKLNNINKKTRKTINEIQKELEEVKKELDSKRDSEIGIQPIHDKVTIIKDENSYVSEQEDFKKLENSENILKTEDGKIIDNKLDDKDNKLDDKDNKLDDKDNKTTSINNYKEPKVKRRFKKIIKKLFKIMMTSSTFLAIILSSGLIIPFMLLITRGLFDGIKKWWKVYELNIKKSKKLE</sequence>
<evidence type="ECO:0000313" key="6">
    <source>
        <dbReference type="Proteomes" id="UP000072874"/>
    </source>
</evidence>
<evidence type="ECO:0000313" key="5">
    <source>
        <dbReference type="EMBL" id="VTZ71568.1"/>
    </source>
</evidence>
<protein>
    <submittedName>
        <fullName evidence="4">Fam-b protein</fullName>
    </submittedName>
</protein>
<dbReference type="RefSeq" id="XP_022811276.1">
    <property type="nucleotide sequence ID" value="XM_022957860.1"/>
</dbReference>
<dbReference type="InterPro" id="IPR006484">
    <property type="entry name" value="PYST_B"/>
</dbReference>
<dbReference type="VEuPathDB" id="PlasmoDB:PY17X_0114400"/>
<proteinExistence type="predicted"/>
<dbReference type="Proteomes" id="UP000072904">
    <property type="component" value="Chromosome 1"/>
</dbReference>
<reference evidence="5" key="3">
    <citation type="submission" date="2014-05" db="EMBL/GenBank/DDBJ databases">
        <authorList>
            <person name="Aslett M.A."/>
            <person name="De Silva N."/>
        </authorList>
    </citation>
    <scope>NUCLEOTIDE SEQUENCE</scope>
    <source>
        <strain evidence="5">17X</strain>
    </source>
</reference>
<dbReference type="KEGG" id="pyo:PY17X_0114400"/>
<gene>
    <name evidence="5" type="ORF">PY17X_0114400</name>
    <name evidence="4" type="ORF">PYYM_0113800</name>
</gene>
<dbReference type="OrthoDB" id="372146at2759"/>
<dbReference type="EMBL" id="LM993655">
    <property type="protein sequence ID" value="VTZ71568.1"/>
    <property type="molecule type" value="Genomic_DNA"/>
</dbReference>
<feature type="chain" id="PRO_5014501820" evidence="3">
    <location>
        <begin position="19"/>
        <end position="274"/>
    </location>
</feature>
<evidence type="ECO:0000313" key="7">
    <source>
        <dbReference type="Proteomes" id="UP000072904"/>
    </source>
</evidence>
<dbReference type="VEuPathDB" id="PlasmoDB:PYYM_0113800"/>
<reference evidence="4" key="2">
    <citation type="submission" date="2014-05" db="EMBL/GenBank/DDBJ databases">
        <authorList>
            <person name="Aslett A.Martin."/>
            <person name="De Silva Nishadi"/>
        </authorList>
    </citation>
    <scope>NUCLEOTIDE SEQUENCE</scope>
    <source>
        <strain evidence="4">YM</strain>
    </source>
</reference>
<feature type="coiled-coil region" evidence="1">
    <location>
        <begin position="95"/>
        <end position="129"/>
    </location>
</feature>
<reference evidence="5" key="4">
    <citation type="submission" date="2019-05" db="EMBL/GenBank/DDBJ databases">
        <authorList>
            <consortium name="Pathogen Informatics"/>
        </authorList>
    </citation>
    <scope>NUCLEOTIDE SEQUENCE</scope>
    <source>
        <strain evidence="5">17X</strain>
    </source>
</reference>
<organism evidence="4 7">
    <name type="scientific">Plasmodium yoelii</name>
    <dbReference type="NCBI Taxonomy" id="5861"/>
    <lineage>
        <taxon>Eukaryota</taxon>
        <taxon>Sar</taxon>
        <taxon>Alveolata</taxon>
        <taxon>Apicomplexa</taxon>
        <taxon>Aconoidasida</taxon>
        <taxon>Haemosporida</taxon>
        <taxon>Plasmodiidae</taxon>
        <taxon>Plasmodium</taxon>
        <taxon>Plasmodium (Vinckeia)</taxon>
    </lineage>
</organism>
<dbReference type="VEuPathDB" id="PlasmoDB:Py17XNL_000104798"/>
<evidence type="ECO:0000256" key="1">
    <source>
        <dbReference type="SAM" id="Coils"/>
    </source>
</evidence>
<keyword evidence="3" id="KW-0732">Signal</keyword>
<keyword evidence="2" id="KW-1133">Transmembrane helix</keyword>
<feature type="signal peptide" evidence="3">
    <location>
        <begin position="1"/>
        <end position="18"/>
    </location>
</feature>
<accession>A0A077XZC6</accession>
<keyword evidence="2" id="KW-0812">Transmembrane</keyword>
<dbReference type="AlphaFoldDB" id="A0A077XZC6"/>